<feature type="region of interest" description="Disordered" evidence="1">
    <location>
        <begin position="785"/>
        <end position="804"/>
    </location>
</feature>
<feature type="region of interest" description="Disordered" evidence="1">
    <location>
        <begin position="213"/>
        <end position="250"/>
    </location>
</feature>
<gene>
    <name evidence="2" type="ORF">BSAL_42310</name>
</gene>
<feature type="region of interest" description="Disordered" evidence="1">
    <location>
        <begin position="1015"/>
        <end position="1050"/>
    </location>
</feature>
<accession>A0A0S4KR35</accession>
<keyword evidence="3" id="KW-1185">Reference proteome</keyword>
<dbReference type="VEuPathDB" id="TriTrypDB:BSAL_42310"/>
<feature type="compositionally biased region" description="Polar residues" evidence="1">
    <location>
        <begin position="219"/>
        <end position="235"/>
    </location>
</feature>
<reference evidence="3" key="1">
    <citation type="submission" date="2015-09" db="EMBL/GenBank/DDBJ databases">
        <authorList>
            <consortium name="Pathogen Informatics"/>
        </authorList>
    </citation>
    <scope>NUCLEOTIDE SEQUENCE [LARGE SCALE GENOMIC DNA]</scope>
    <source>
        <strain evidence="3">Lake Konstanz</strain>
    </source>
</reference>
<evidence type="ECO:0000313" key="2">
    <source>
        <dbReference type="EMBL" id="CUI15425.1"/>
    </source>
</evidence>
<evidence type="ECO:0000256" key="1">
    <source>
        <dbReference type="SAM" id="MobiDB-lite"/>
    </source>
</evidence>
<feature type="region of interest" description="Disordered" evidence="1">
    <location>
        <begin position="1072"/>
        <end position="1093"/>
    </location>
</feature>
<organism evidence="2 3">
    <name type="scientific">Bodo saltans</name>
    <name type="common">Flagellated protozoan</name>
    <dbReference type="NCBI Taxonomy" id="75058"/>
    <lineage>
        <taxon>Eukaryota</taxon>
        <taxon>Discoba</taxon>
        <taxon>Euglenozoa</taxon>
        <taxon>Kinetoplastea</taxon>
        <taxon>Metakinetoplastina</taxon>
        <taxon>Eubodonida</taxon>
        <taxon>Bodonidae</taxon>
        <taxon>Bodo</taxon>
    </lineage>
</organism>
<dbReference type="Proteomes" id="UP000051952">
    <property type="component" value="Unassembled WGS sequence"/>
</dbReference>
<name>A0A0S4KR35_BODSA</name>
<proteinExistence type="predicted"/>
<evidence type="ECO:0000313" key="3">
    <source>
        <dbReference type="Proteomes" id="UP000051952"/>
    </source>
</evidence>
<protein>
    <submittedName>
        <fullName evidence="2">Uncharacterized protein</fullName>
    </submittedName>
</protein>
<dbReference type="EMBL" id="CYKH01002148">
    <property type="protein sequence ID" value="CUI15425.1"/>
    <property type="molecule type" value="Genomic_DNA"/>
</dbReference>
<feature type="region of interest" description="Disordered" evidence="1">
    <location>
        <begin position="54"/>
        <end position="94"/>
    </location>
</feature>
<sequence length="1283" mass="141762">MRGGAPAPVIGRRVGGGFEIDSILASQREEALRIQARKEREAGIRAEQAQYNAAAAAAHGSDELGESTSQHGGSSPPLASSPRGASIHTTGGSGVSLVPPAALRTIRAALPTPQQKVVASVPQTIAAIQPQEALLQQKRRQTCQQMGFPTLWSYAQTRVACEELSRGIGELAFAHGGEKVFSSPAVLQTYKELQLSCLQDPLLAPMVTRIQKFHDRGSNKSSHQSSPARPTNESFSAAPMSHESNGDGATIEGEVVGEEDDRVGVERFALPPNELSEDMDPIQDPPLAVPVVDALETVLAFSTLSTAGERRAIKGSHLHRMHQKRSSALYSLLLPQSGTKAFQGIMEPTAELRIPRSSATEAVHFMFWYIYYSFFVPDKVEVFSWNVFPLLSEALMAIQLQAVTLRNYRLDESGAPISSDSIGVIEHTNNKSEPLDFLPFVFIHTVCFLFPVVFPASHDLFTVDFFNRASMLMNLILTGVDSDAQYWVAMRESMFSAAETRVEDIAVAAEVARMESNRMLQGYQDDVQQLRKMKDAFDKKQVDRTEAMLRAAEGKPVQGSGGAAAGSGASREAMLRRMERRSIANNVRVSTLYCPPLDTIELGDPVLHLLNDAVFDPEYAQDVMRNRQDIERFGRSAGKSEAMMFRPRTKEEASKFRDAIVNKKFYGHAEAMRAATCMEVQERYRPSVYPPSHIPDQSIMERNIATLRQQISDEANRLRSTSGFGVSGSGSSGFGADGGEDEDGALGGGFVVRFTPLGVRCSPQSEVLARSFRVISTFDSKRRVMENRQRTRAHSPLQRSTTRPRGTTALDMQLSMFNGPPNVVDAEALTQEYAEPINRRSPHRQHELPSVISSSGAEDPALEEQTHGRRKMLSPLHAAESGGGAVFGDMLRTPQFGHRVKSFVTVRSPSASTDSRDDDDTPPVVDEEASAAVDVIANVLFPKGTFRSFLAEELDTRSVANVMELEDIVSNAQAVGRRNKVTVMGAEELAEKQRDAPLALKSYISLKRHESIVFNKSTERRSHSPPTARETVDDSLAPQLSRTMMPPRQRGESMRASSLSALQVSHNSVSTIQNKNSMRRPTSTLPSTNFVPASTTVLPTSLTQNTRRSATPSSRPNGTLMTTVNASAMSPSSASIMHHQTVGESQAWRGMTYAVKRTQKYIDDAVRIHNAQCEIKEMVSGQFQRQRETDELRKRASDRTFDDEMTQLRTRITDPLQRTMLVNDWIEREPSRRLPDRDKHAALLRGTLLAEEAQHTGMMVREGLRKLEITFARRRKQSRMRKL</sequence>
<feature type="region of interest" description="Disordered" evidence="1">
    <location>
        <begin position="836"/>
        <end position="869"/>
    </location>
</feature>